<gene>
    <name evidence="2" type="ORF">CO088_01505</name>
</gene>
<dbReference type="Proteomes" id="UP000229236">
    <property type="component" value="Unassembled WGS sequence"/>
</dbReference>
<evidence type="ECO:0000259" key="1">
    <source>
        <dbReference type="Pfam" id="PF13391"/>
    </source>
</evidence>
<dbReference type="Gene3D" id="2.40.330.10">
    <property type="entry name" value="DNA-binding pseudobarrel domain"/>
    <property type="match status" value="1"/>
</dbReference>
<accession>A0A2M8D8D5</accession>
<evidence type="ECO:0000313" key="3">
    <source>
        <dbReference type="Proteomes" id="UP000229236"/>
    </source>
</evidence>
<dbReference type="AlphaFoldDB" id="A0A2M8D8D5"/>
<dbReference type="EMBL" id="PFTM01000031">
    <property type="protein sequence ID" value="PJB83398.1"/>
    <property type="molecule type" value="Genomic_DNA"/>
</dbReference>
<name>A0A2M8D8D5_9BACT</name>
<reference evidence="3" key="1">
    <citation type="submission" date="2017-09" db="EMBL/GenBank/DDBJ databases">
        <title>Depth-based differentiation of microbial function through sediment-hosted aquifers and enrichment of novel symbionts in the deep terrestrial subsurface.</title>
        <authorList>
            <person name="Probst A.J."/>
            <person name="Ladd B."/>
            <person name="Jarett J.K."/>
            <person name="Geller-Mcgrath D.E."/>
            <person name="Sieber C.M.K."/>
            <person name="Emerson J.B."/>
            <person name="Anantharaman K."/>
            <person name="Thomas B.C."/>
            <person name="Malmstrom R."/>
            <person name="Stieglmeier M."/>
            <person name="Klingl A."/>
            <person name="Woyke T."/>
            <person name="Ryan C.M."/>
            <person name="Banfield J.F."/>
        </authorList>
    </citation>
    <scope>NUCLEOTIDE SEQUENCE [LARGE SCALE GENOMIC DNA]</scope>
</reference>
<comment type="caution">
    <text evidence="2">The sequence shown here is derived from an EMBL/GenBank/DDBJ whole genome shotgun (WGS) entry which is preliminary data.</text>
</comment>
<dbReference type="InterPro" id="IPR015300">
    <property type="entry name" value="DNA-bd_pseudobarrel_sf"/>
</dbReference>
<dbReference type="InterPro" id="IPR003615">
    <property type="entry name" value="HNH_nuc"/>
</dbReference>
<proteinExistence type="predicted"/>
<evidence type="ECO:0000313" key="2">
    <source>
        <dbReference type="EMBL" id="PJB83398.1"/>
    </source>
</evidence>
<organism evidence="2 3">
    <name type="scientific">Candidatus Yonathbacteria bacterium CG_4_9_14_0_8_um_filter_46_47</name>
    <dbReference type="NCBI Taxonomy" id="1975106"/>
    <lineage>
        <taxon>Bacteria</taxon>
        <taxon>Candidatus Yonathiibacteriota</taxon>
    </lineage>
</organism>
<feature type="domain" description="HNH nuclease" evidence="1">
    <location>
        <begin position="225"/>
        <end position="279"/>
    </location>
</feature>
<dbReference type="Pfam" id="PF13391">
    <property type="entry name" value="HNH_2"/>
    <property type="match status" value="1"/>
</dbReference>
<protein>
    <recommendedName>
        <fullName evidence="1">HNH nuclease domain-containing protein</fullName>
    </recommendedName>
</protein>
<sequence>MSLKFDTSAYIHKLNAQELGYRNGEPGKAGRYFYISKSCASYFPPLSEVVLNDHVILDLIPPHTDEVVLTKYVYHNSKTATSEENEKRDEFRIYLNSGNDPGRDYFKPDDIVVIVKIYEDEDFLYKVLHVKPDNDAYIQLGTLLDSFGERNKTHALVSLENITFLDGLRKIVVGKKIIPDEIIKESLEEPIYHEPVSPEQEDDTTRVLRSRSFRDLVLYFYGYRCAITGNMILINHKDLNNLEAAHLRARAAGGGSNPSNGMALERNLHWAFDKGFFTVTDEYKVEVHPEAMRVPYLSEKHGQTLVVPEDSRTRPNIESLKWHRENVFGLFLKTEG</sequence>